<evidence type="ECO:0000259" key="1">
    <source>
        <dbReference type="Pfam" id="PF01738"/>
    </source>
</evidence>
<dbReference type="Gene3D" id="3.40.50.1820">
    <property type="entry name" value="alpha/beta hydrolase"/>
    <property type="match status" value="1"/>
</dbReference>
<dbReference type="Proteomes" id="UP000008810">
    <property type="component" value="Chromosome 2"/>
</dbReference>
<dbReference type="EMBL" id="CM000881">
    <property type="protein sequence ID" value="PNT71302.1"/>
    <property type="molecule type" value="Genomic_DNA"/>
</dbReference>
<dbReference type="InterPro" id="IPR002925">
    <property type="entry name" value="Dienelactn_hydro"/>
</dbReference>
<dbReference type="Pfam" id="PF26133">
    <property type="entry name" value="DUF8039"/>
    <property type="match status" value="1"/>
</dbReference>
<dbReference type="Gramene" id="PNT71302">
    <property type="protein sequence ID" value="PNT71302"/>
    <property type="gene ID" value="BRADI_2g26031v3"/>
</dbReference>
<evidence type="ECO:0000259" key="2">
    <source>
        <dbReference type="Pfam" id="PF26133"/>
    </source>
</evidence>
<feature type="domain" description="DUF8039" evidence="2">
    <location>
        <begin position="1"/>
        <end position="46"/>
    </location>
</feature>
<name>A0A2K2DAJ4_BRADI</name>
<reference evidence="3" key="2">
    <citation type="submission" date="2017-06" db="EMBL/GenBank/DDBJ databases">
        <title>WGS assembly of Brachypodium distachyon.</title>
        <authorList>
            <consortium name="The International Brachypodium Initiative"/>
            <person name="Lucas S."/>
            <person name="Harmon-Smith M."/>
            <person name="Lail K."/>
            <person name="Tice H."/>
            <person name="Grimwood J."/>
            <person name="Bruce D."/>
            <person name="Barry K."/>
            <person name="Shu S."/>
            <person name="Lindquist E."/>
            <person name="Wang M."/>
            <person name="Pitluck S."/>
            <person name="Vogel J.P."/>
            <person name="Garvin D.F."/>
            <person name="Mockler T.C."/>
            <person name="Schmutz J."/>
            <person name="Rokhsar D."/>
            <person name="Bevan M.W."/>
        </authorList>
    </citation>
    <scope>NUCLEOTIDE SEQUENCE</scope>
    <source>
        <strain evidence="3">Bd21</strain>
    </source>
</reference>
<dbReference type="InterPro" id="IPR058352">
    <property type="entry name" value="DUF8039"/>
</dbReference>
<accession>A0A2K2DAJ4</accession>
<dbReference type="OrthoDB" id="721918at2759"/>
<dbReference type="Pfam" id="PF01738">
    <property type="entry name" value="DLH"/>
    <property type="match status" value="1"/>
</dbReference>
<gene>
    <name evidence="3" type="ORF">BRADI_2g26031v3</name>
</gene>
<keyword evidence="5" id="KW-1185">Reference proteome</keyword>
<evidence type="ECO:0000313" key="4">
    <source>
        <dbReference type="EnsemblPlants" id="PNT71302"/>
    </source>
</evidence>
<protein>
    <submittedName>
        <fullName evidence="3 4">Uncharacterized protein</fullName>
    </submittedName>
</protein>
<evidence type="ECO:0000313" key="3">
    <source>
        <dbReference type="EMBL" id="PNT71302.1"/>
    </source>
</evidence>
<evidence type="ECO:0000313" key="5">
    <source>
        <dbReference type="Proteomes" id="UP000008810"/>
    </source>
</evidence>
<organism evidence="3">
    <name type="scientific">Brachypodium distachyon</name>
    <name type="common">Purple false brome</name>
    <name type="synonym">Trachynia distachya</name>
    <dbReference type="NCBI Taxonomy" id="15368"/>
    <lineage>
        <taxon>Eukaryota</taxon>
        <taxon>Viridiplantae</taxon>
        <taxon>Streptophyta</taxon>
        <taxon>Embryophyta</taxon>
        <taxon>Tracheophyta</taxon>
        <taxon>Spermatophyta</taxon>
        <taxon>Magnoliopsida</taxon>
        <taxon>Liliopsida</taxon>
        <taxon>Poales</taxon>
        <taxon>Poaceae</taxon>
        <taxon>BOP clade</taxon>
        <taxon>Pooideae</taxon>
        <taxon>Stipodae</taxon>
        <taxon>Brachypodieae</taxon>
        <taxon>Brachypodium</taxon>
    </lineage>
</organism>
<dbReference type="GO" id="GO:0016787">
    <property type="term" value="F:hydrolase activity"/>
    <property type="evidence" value="ECO:0007669"/>
    <property type="project" value="InterPro"/>
</dbReference>
<reference evidence="3 4" key="1">
    <citation type="journal article" date="2010" name="Nature">
        <title>Genome sequencing and analysis of the model grass Brachypodium distachyon.</title>
        <authorList>
            <consortium name="International Brachypodium Initiative"/>
        </authorList>
    </citation>
    <scope>NUCLEOTIDE SEQUENCE [LARGE SCALE GENOMIC DNA]</scope>
    <source>
        <strain evidence="3 4">Bd21</strain>
    </source>
</reference>
<proteinExistence type="predicted"/>
<feature type="domain" description="Dienelactone hydrolase" evidence="1">
    <location>
        <begin position="193"/>
        <end position="322"/>
    </location>
</feature>
<dbReference type="InterPro" id="IPR029058">
    <property type="entry name" value="AB_hydrolase_fold"/>
</dbReference>
<dbReference type="PANTHER" id="PTHR17630">
    <property type="entry name" value="DIENELACTONE HYDROLASE"/>
    <property type="match status" value="1"/>
</dbReference>
<dbReference type="SUPFAM" id="SSF53474">
    <property type="entry name" value="alpha/beta-Hydrolases"/>
    <property type="match status" value="1"/>
</dbReference>
<dbReference type="PANTHER" id="PTHR17630:SF99">
    <property type="entry name" value="DIENELACTONE HYDROLASE DOMAIN-CONTAINING PROTEIN"/>
    <property type="match status" value="1"/>
</dbReference>
<sequence length="322" mass="36342">MAPHHVRVQVDYMLPEFDKTPFPYPPEEESVTLGQCRGMHIQWPKSRHVRIHQRWGREASISNQRKTAAMMTLHQLMCRRLIRRCPTVKTANPHNHHDLHPCHGNLWPMNVKVPEYYGFYDAETGDLQTKEFTFGVDFLDLFHVFNQKCLDNNMLRLCAVPVAVTENRHWCYESIPMVVRHHGHWYTTSGGGKIAEKVASSGNFVVVPDFFHGDPYVPENADKPLIVWLKEHAPEKGVEEAKPVIAALKKQGASSVGAAGYCLGGKVVVELAKANEIQATVLLHSSIVTVDDIKGEMPIAILGAEIDQFSPPELVKQFEQVL</sequence>
<dbReference type="InParanoid" id="A0A2K2DAJ4"/>
<reference evidence="4" key="3">
    <citation type="submission" date="2018-08" db="UniProtKB">
        <authorList>
            <consortium name="EnsemblPlants"/>
        </authorList>
    </citation>
    <scope>IDENTIFICATION</scope>
    <source>
        <strain evidence="4">cv. Bd21</strain>
    </source>
</reference>
<dbReference type="EnsemblPlants" id="PNT71302">
    <property type="protein sequence ID" value="PNT71302"/>
    <property type="gene ID" value="BRADI_2g26031v3"/>
</dbReference>
<dbReference type="AlphaFoldDB" id="A0A2K2DAJ4"/>